<dbReference type="Gene3D" id="3.90.10.10">
    <property type="entry name" value="Cytochrome C3"/>
    <property type="match status" value="1"/>
</dbReference>
<dbReference type="InterPro" id="IPR002322">
    <property type="entry name" value="Cyt_c_III"/>
</dbReference>
<feature type="binding site" description="axial binding residue" evidence="6">
    <location>
        <position position="162"/>
    </location>
    <ligand>
        <name>heme c</name>
        <dbReference type="ChEBI" id="CHEBI:61717"/>
        <label>1</label>
    </ligand>
    <ligandPart>
        <name>Fe</name>
        <dbReference type="ChEBI" id="CHEBI:18248"/>
    </ligandPart>
</feature>
<reference evidence="9 10" key="1">
    <citation type="submission" date="2016-10" db="EMBL/GenBank/DDBJ databases">
        <authorList>
            <person name="de Groot N.N."/>
        </authorList>
    </citation>
    <scope>NUCLEOTIDE SEQUENCE [LARGE SCALE GENOMIC DNA]</scope>
    <source>
        <strain evidence="9 10">DSM 17813</strain>
    </source>
</reference>
<evidence type="ECO:0000256" key="3">
    <source>
        <dbReference type="ARBA" id="ARBA00022723"/>
    </source>
</evidence>
<evidence type="ECO:0000256" key="7">
    <source>
        <dbReference type="SAM" id="MobiDB-lite"/>
    </source>
</evidence>
<feature type="binding site" description="axial binding residue" evidence="6">
    <location>
        <position position="149"/>
    </location>
    <ligand>
        <name>heme c</name>
        <dbReference type="ChEBI" id="CHEBI:61717"/>
        <label>1</label>
    </ligand>
    <ligandPart>
        <name>Fe</name>
        <dbReference type="ChEBI" id="CHEBI:18248"/>
    </ligandPart>
</feature>
<keyword evidence="3 6" id="KW-0479">Metal-binding</keyword>
<dbReference type="STRING" id="392333.SAMN05660860_00242"/>
<evidence type="ECO:0000256" key="5">
    <source>
        <dbReference type="ARBA" id="ARBA00023004"/>
    </source>
</evidence>
<dbReference type="InterPro" id="IPR029467">
    <property type="entry name" value="Cyt_c7-like"/>
</dbReference>
<organism evidence="9 10">
    <name type="scientific">Geoalkalibacter ferrihydriticus</name>
    <dbReference type="NCBI Taxonomy" id="392333"/>
    <lineage>
        <taxon>Bacteria</taxon>
        <taxon>Pseudomonadati</taxon>
        <taxon>Thermodesulfobacteriota</taxon>
        <taxon>Desulfuromonadia</taxon>
        <taxon>Desulfuromonadales</taxon>
        <taxon>Geoalkalibacteraceae</taxon>
        <taxon>Geoalkalibacter</taxon>
    </lineage>
</organism>
<dbReference type="EMBL" id="FNGU01000001">
    <property type="protein sequence ID" value="SDL28725.1"/>
    <property type="molecule type" value="Genomic_DNA"/>
</dbReference>
<keyword evidence="5 6" id="KW-0408">Iron</keyword>
<feature type="binding site" description="axial binding residue" evidence="6">
    <location>
        <position position="158"/>
    </location>
    <ligand>
        <name>heme c</name>
        <dbReference type="ChEBI" id="CHEBI:61717"/>
        <label>1</label>
    </ligand>
    <ligandPart>
        <name>Fe</name>
        <dbReference type="ChEBI" id="CHEBI:18248"/>
    </ligandPart>
</feature>
<evidence type="ECO:0000313" key="9">
    <source>
        <dbReference type="EMBL" id="SDL28725.1"/>
    </source>
</evidence>
<feature type="binding site" description="axial binding residue" evidence="6">
    <location>
        <position position="186"/>
    </location>
    <ligand>
        <name>heme c</name>
        <dbReference type="ChEBI" id="CHEBI:61717"/>
        <label>1</label>
    </ligand>
    <ligandPart>
        <name>Fe</name>
        <dbReference type="ChEBI" id="CHEBI:18248"/>
    </ligandPart>
</feature>
<dbReference type="Proteomes" id="UP000182146">
    <property type="component" value="Unassembled WGS sequence"/>
</dbReference>
<feature type="binding site" description="axial binding residue" evidence="6">
    <location>
        <position position="185"/>
    </location>
    <ligand>
        <name>heme c</name>
        <dbReference type="ChEBI" id="CHEBI:61717"/>
        <label>1</label>
    </ligand>
    <ligandPart>
        <name>Fe</name>
        <dbReference type="ChEBI" id="CHEBI:18248"/>
    </ligandPart>
</feature>
<keyword evidence="4" id="KW-0249">Electron transport</keyword>
<dbReference type="InterPro" id="IPR036280">
    <property type="entry name" value="Multihaem_cyt_sf"/>
</dbReference>
<feature type="domain" description="Cytochrome c7-like" evidence="8">
    <location>
        <begin position="145"/>
        <end position="200"/>
    </location>
</feature>
<evidence type="ECO:0000256" key="1">
    <source>
        <dbReference type="ARBA" id="ARBA00022448"/>
    </source>
</evidence>
<dbReference type="PROSITE" id="PS51257">
    <property type="entry name" value="PROKAR_LIPOPROTEIN"/>
    <property type="match status" value="1"/>
</dbReference>
<dbReference type="Pfam" id="PF14522">
    <property type="entry name" value="Cytochrome_C7"/>
    <property type="match status" value="1"/>
</dbReference>
<dbReference type="PRINTS" id="PR00609">
    <property type="entry name" value="CYTOCHROMEC3"/>
</dbReference>
<sequence>MHSKFMKLTVAVALLALLGACKGEEKHEAAPEPEREQTRIEQARDEVVETTESAQEKAAEEAEVVAEKSREGYEQVKESSAETYDKVKETTADTYEKAKETGAAAVEKTEEMAEKAVEKGSEVVDKATTAAGPAVVIYEARNGNVTFDHKMHAEALACNLCHTEMPAQMTITLDQASAHELCIGCHRDQGAGPTACNACHIR</sequence>
<evidence type="ECO:0000256" key="4">
    <source>
        <dbReference type="ARBA" id="ARBA00022982"/>
    </source>
</evidence>
<feature type="binding site" description="axial binding residue" evidence="6">
    <location>
        <position position="161"/>
    </location>
    <ligand>
        <name>heme c</name>
        <dbReference type="ChEBI" id="CHEBI:61717"/>
        <label>1</label>
    </ligand>
    <ligandPart>
        <name>Fe</name>
        <dbReference type="ChEBI" id="CHEBI:18248"/>
    </ligandPart>
</feature>
<dbReference type="OrthoDB" id="5421852at2"/>
<dbReference type="SUPFAM" id="SSF48695">
    <property type="entry name" value="Multiheme cytochromes"/>
    <property type="match status" value="1"/>
</dbReference>
<dbReference type="AlphaFoldDB" id="A0A1G9IUJ5"/>
<evidence type="ECO:0000256" key="6">
    <source>
        <dbReference type="PIRSR" id="PIRSR602322-1"/>
    </source>
</evidence>
<dbReference type="GO" id="GO:0020037">
    <property type="term" value="F:heme binding"/>
    <property type="evidence" value="ECO:0007669"/>
    <property type="project" value="InterPro"/>
</dbReference>
<protein>
    <submittedName>
        <fullName evidence="9">C(7)-type cytochrome triheme domain-containing protein</fullName>
    </submittedName>
</protein>
<feature type="binding site" description="axial binding residue" evidence="6">
    <location>
        <position position="182"/>
    </location>
    <ligand>
        <name>heme c</name>
        <dbReference type="ChEBI" id="CHEBI:61717"/>
        <label>1</label>
    </ligand>
    <ligandPart>
        <name>Fe</name>
        <dbReference type="ChEBI" id="CHEBI:18248"/>
    </ligandPart>
</feature>
<feature type="binding site" description="axial binding residue" evidence="6">
    <location>
        <position position="152"/>
    </location>
    <ligand>
        <name>heme c</name>
        <dbReference type="ChEBI" id="CHEBI:61717"/>
        <label>1</label>
    </ligand>
    <ligandPart>
        <name>Fe</name>
        <dbReference type="ChEBI" id="CHEBI:18248"/>
    </ligandPart>
</feature>
<keyword evidence="1" id="KW-0813">Transport</keyword>
<feature type="region of interest" description="Disordered" evidence="7">
    <location>
        <begin position="49"/>
        <end position="81"/>
    </location>
</feature>
<proteinExistence type="predicted"/>
<evidence type="ECO:0000313" key="10">
    <source>
        <dbReference type="Proteomes" id="UP000182146"/>
    </source>
</evidence>
<gene>
    <name evidence="9" type="ORF">SAMN05660860_00242</name>
</gene>
<accession>A0A1G9IUJ5</accession>
<comment type="cofactor">
    <cofactor evidence="6">
        <name>heme c</name>
        <dbReference type="ChEBI" id="CHEBI:61717"/>
    </cofactor>
    <text evidence="6">Binds 4 heme c groups covalently per monomer.</text>
</comment>
<evidence type="ECO:0000256" key="2">
    <source>
        <dbReference type="ARBA" id="ARBA00022617"/>
    </source>
</evidence>
<dbReference type="RefSeq" id="WP_052446502.1">
    <property type="nucleotide sequence ID" value="NZ_FNGU01000001.1"/>
</dbReference>
<dbReference type="GO" id="GO:0046872">
    <property type="term" value="F:metal ion binding"/>
    <property type="evidence" value="ECO:0007669"/>
    <property type="project" value="UniProtKB-KW"/>
</dbReference>
<keyword evidence="2 6" id="KW-0349">Heme</keyword>
<evidence type="ECO:0000259" key="8">
    <source>
        <dbReference type="Pfam" id="PF14522"/>
    </source>
</evidence>
<feature type="compositionally biased region" description="Basic and acidic residues" evidence="7">
    <location>
        <begin position="54"/>
        <end position="81"/>
    </location>
</feature>
<dbReference type="CDD" id="cd08168">
    <property type="entry name" value="Cytochrom_C3"/>
    <property type="match status" value="1"/>
</dbReference>
<dbReference type="GO" id="GO:0009055">
    <property type="term" value="F:electron transfer activity"/>
    <property type="evidence" value="ECO:0007669"/>
    <property type="project" value="InterPro"/>
</dbReference>
<name>A0A1G9IUJ5_9BACT</name>
<feature type="binding site" description="axial binding residue" evidence="6">
    <location>
        <position position="196"/>
    </location>
    <ligand>
        <name>heme c</name>
        <dbReference type="ChEBI" id="CHEBI:61717"/>
        <label>1</label>
    </ligand>
    <ligandPart>
        <name>Fe</name>
        <dbReference type="ChEBI" id="CHEBI:18248"/>
    </ligandPart>
</feature>